<protein>
    <recommendedName>
        <fullName evidence="2">Amidase domain-containing protein</fullName>
    </recommendedName>
</protein>
<evidence type="ECO:0000256" key="1">
    <source>
        <dbReference type="ARBA" id="ARBA00009199"/>
    </source>
</evidence>
<sequence>MSARNTLTRTEAFTIGRLDAHDQAAMVRSGDIDAAGLVEAAILRIEALDPQLQALSHRAFAQARREAAALDGVAARGAMTGVPWLAKDSLDYPGMPTQAGSRSRSGMLVQRGYPYVERLVAQGLVAVGKSSMPEFGLLASTEPLLGPVTRNPWSLAHSPGGSSGGAAAAVAAGLVPLAHGSDGGGSIRLPSSCCGVVGLKPGRDSTVRVRSRHLVEDLLVADGLHARSVRDAAWAFATTHLQAGRDMVRDPSARRLRIAVIESGLRGAAPHADVRDAVAGTAELCASLGHRVERAPWPLDGDAVLTAFEDLWSHLAADCVDAERAQLGGCRLEDALEPWTLALGARAANLPTQALEAAYRQIAQLPQQLSAFFASHDVVLTPVVSAPPPPLGTFAPDVPMDTLMQTMFAWIDYTPLQNMAGTPAISLPLSASRDGLPIGSMFAADRGQEDALFALAYELEAAAPWAERWPAHSVAATLP</sequence>
<comment type="similarity">
    <text evidence="1">Belongs to the amidase family.</text>
</comment>
<dbReference type="PANTHER" id="PTHR11895:SF7">
    <property type="entry name" value="GLUTAMYL-TRNA(GLN) AMIDOTRANSFERASE SUBUNIT A, MITOCHONDRIAL"/>
    <property type="match status" value="1"/>
</dbReference>
<dbReference type="AlphaFoldDB" id="A0A5C5U511"/>
<dbReference type="InterPro" id="IPR020556">
    <property type="entry name" value="Amidase_CS"/>
</dbReference>
<dbReference type="SUPFAM" id="SSF75304">
    <property type="entry name" value="Amidase signature (AS) enzymes"/>
    <property type="match status" value="1"/>
</dbReference>
<evidence type="ECO:0000313" key="3">
    <source>
        <dbReference type="EMBL" id="TWT21433.1"/>
    </source>
</evidence>
<dbReference type="Proteomes" id="UP000319980">
    <property type="component" value="Unassembled WGS sequence"/>
</dbReference>
<reference evidence="3 4" key="1">
    <citation type="journal article" date="2008" name="Int. J. Syst. Evol. Microbiol.">
        <title>Luteimonas marina sp. nov., isolated from seawater.</title>
        <authorList>
            <person name="Baik K.S."/>
            <person name="Park S.C."/>
            <person name="Kim M.S."/>
            <person name="Kim E.M."/>
            <person name="Park C."/>
            <person name="Chun J."/>
            <person name="Seong C.N."/>
        </authorList>
    </citation>
    <scope>NUCLEOTIDE SEQUENCE [LARGE SCALE GENOMIC DNA]</scope>
    <source>
        <strain evidence="3 4">FR1330</strain>
    </source>
</reference>
<dbReference type="Pfam" id="PF01425">
    <property type="entry name" value="Amidase"/>
    <property type="match status" value="1"/>
</dbReference>
<dbReference type="PROSITE" id="PS00571">
    <property type="entry name" value="AMIDASES"/>
    <property type="match status" value="1"/>
</dbReference>
<dbReference type="EMBL" id="VOHK01000003">
    <property type="protein sequence ID" value="TWT21433.1"/>
    <property type="molecule type" value="Genomic_DNA"/>
</dbReference>
<comment type="caution">
    <text evidence="3">The sequence shown here is derived from an EMBL/GenBank/DDBJ whole genome shotgun (WGS) entry which is preliminary data.</text>
</comment>
<dbReference type="Gene3D" id="3.90.1300.10">
    <property type="entry name" value="Amidase signature (AS) domain"/>
    <property type="match status" value="1"/>
</dbReference>
<dbReference type="InterPro" id="IPR023631">
    <property type="entry name" value="Amidase_dom"/>
</dbReference>
<organism evidence="3 4">
    <name type="scientific">Luteimonas marina</name>
    <dbReference type="NCBI Taxonomy" id="488485"/>
    <lineage>
        <taxon>Bacteria</taxon>
        <taxon>Pseudomonadati</taxon>
        <taxon>Pseudomonadota</taxon>
        <taxon>Gammaproteobacteria</taxon>
        <taxon>Lysobacterales</taxon>
        <taxon>Lysobacteraceae</taxon>
        <taxon>Luteimonas</taxon>
    </lineage>
</organism>
<dbReference type="GO" id="GO:0003824">
    <property type="term" value="F:catalytic activity"/>
    <property type="evidence" value="ECO:0007669"/>
    <property type="project" value="InterPro"/>
</dbReference>
<dbReference type="PANTHER" id="PTHR11895">
    <property type="entry name" value="TRANSAMIDASE"/>
    <property type="match status" value="1"/>
</dbReference>
<keyword evidence="4" id="KW-1185">Reference proteome</keyword>
<evidence type="ECO:0000259" key="2">
    <source>
        <dbReference type="Pfam" id="PF01425"/>
    </source>
</evidence>
<proteinExistence type="inferred from homology"/>
<dbReference type="RefSeq" id="WP_146387158.1">
    <property type="nucleotide sequence ID" value="NZ_VOHK01000003.1"/>
</dbReference>
<feature type="domain" description="Amidase" evidence="2">
    <location>
        <begin position="37"/>
        <end position="452"/>
    </location>
</feature>
<name>A0A5C5U511_9GAMM</name>
<accession>A0A5C5U511</accession>
<evidence type="ECO:0000313" key="4">
    <source>
        <dbReference type="Proteomes" id="UP000319980"/>
    </source>
</evidence>
<dbReference type="InterPro" id="IPR036928">
    <property type="entry name" value="AS_sf"/>
</dbReference>
<dbReference type="OrthoDB" id="9811471at2"/>
<gene>
    <name evidence="3" type="ORF">FQY83_08820</name>
</gene>
<dbReference type="InterPro" id="IPR000120">
    <property type="entry name" value="Amidase"/>
</dbReference>